<evidence type="ECO:0000313" key="1">
    <source>
        <dbReference type="EMBL" id="KAL0983793.1"/>
    </source>
</evidence>
<accession>A0ABD0WTT8</accession>
<organism evidence="1 2">
    <name type="scientific">Umbra pygmaea</name>
    <name type="common">Eastern mudminnow</name>
    <dbReference type="NCBI Taxonomy" id="75934"/>
    <lineage>
        <taxon>Eukaryota</taxon>
        <taxon>Metazoa</taxon>
        <taxon>Chordata</taxon>
        <taxon>Craniata</taxon>
        <taxon>Vertebrata</taxon>
        <taxon>Euteleostomi</taxon>
        <taxon>Actinopterygii</taxon>
        <taxon>Neopterygii</taxon>
        <taxon>Teleostei</taxon>
        <taxon>Protacanthopterygii</taxon>
        <taxon>Esociformes</taxon>
        <taxon>Umbridae</taxon>
        <taxon>Umbra</taxon>
    </lineage>
</organism>
<gene>
    <name evidence="1" type="ORF">UPYG_G00132880</name>
</gene>
<sequence length="131" mass="14701">MFRNSLKMFLTGGKASRKNRNSSSGGSMSDREIFKLSGIANQLTPDIAIMVNNLALCNVYLACFSRNTQMSRGCHADSIHCMSKGPCGEVHQEGEREQTLTEKYHFLCVEKLFNVVNYQYGPLVKGWATRQ</sequence>
<keyword evidence="2" id="KW-1185">Reference proteome</keyword>
<proteinExistence type="predicted"/>
<name>A0ABD0WTT8_UMBPY</name>
<evidence type="ECO:0000313" key="2">
    <source>
        <dbReference type="Proteomes" id="UP001557470"/>
    </source>
</evidence>
<dbReference type="Proteomes" id="UP001557470">
    <property type="component" value="Unassembled WGS sequence"/>
</dbReference>
<dbReference type="EMBL" id="JAGEUA010000004">
    <property type="protein sequence ID" value="KAL0983793.1"/>
    <property type="molecule type" value="Genomic_DNA"/>
</dbReference>
<protein>
    <submittedName>
        <fullName evidence="1">Uncharacterized protein</fullName>
    </submittedName>
</protein>
<comment type="caution">
    <text evidence="1">The sequence shown here is derived from an EMBL/GenBank/DDBJ whole genome shotgun (WGS) entry which is preliminary data.</text>
</comment>
<reference evidence="1 2" key="1">
    <citation type="submission" date="2024-06" db="EMBL/GenBank/DDBJ databases">
        <authorList>
            <person name="Pan Q."/>
            <person name="Wen M."/>
            <person name="Jouanno E."/>
            <person name="Zahm M."/>
            <person name="Klopp C."/>
            <person name="Cabau C."/>
            <person name="Louis A."/>
            <person name="Berthelot C."/>
            <person name="Parey E."/>
            <person name="Roest Crollius H."/>
            <person name="Montfort J."/>
            <person name="Robinson-Rechavi M."/>
            <person name="Bouchez O."/>
            <person name="Lampietro C."/>
            <person name="Lopez Roques C."/>
            <person name="Donnadieu C."/>
            <person name="Postlethwait J."/>
            <person name="Bobe J."/>
            <person name="Verreycken H."/>
            <person name="Guiguen Y."/>
        </authorList>
    </citation>
    <scope>NUCLEOTIDE SEQUENCE [LARGE SCALE GENOMIC DNA]</scope>
    <source>
        <strain evidence="1">Up_M1</strain>
        <tissue evidence="1">Testis</tissue>
    </source>
</reference>
<dbReference type="AlphaFoldDB" id="A0ABD0WTT8"/>